<evidence type="ECO:0000313" key="1">
    <source>
        <dbReference type="EMBL" id="TYR97802.1"/>
    </source>
</evidence>
<organism evidence="1 2">
    <name type="scientific">Rossellomorea vietnamensis</name>
    <dbReference type="NCBI Taxonomy" id="218284"/>
    <lineage>
        <taxon>Bacteria</taxon>
        <taxon>Bacillati</taxon>
        <taxon>Bacillota</taxon>
        <taxon>Bacilli</taxon>
        <taxon>Bacillales</taxon>
        <taxon>Bacillaceae</taxon>
        <taxon>Rossellomorea</taxon>
    </lineage>
</organism>
<gene>
    <name evidence="1" type="ORF">FZC84_17445</name>
</gene>
<sequence length="119" mass="13516">MHTGATFQIRVTGYEKGIQWYKALFNREPDFIPHEDFAEWEIVKGAWLQVAKGEPAIGSGPLRLGVRDIEAERTRLMDELNITIEEINTHEGVPAAWCSFEDQDGNKVGLFQELNVEKA</sequence>
<name>A0A5D4M826_9BACI</name>
<dbReference type="AlphaFoldDB" id="A0A5D4M826"/>
<dbReference type="SUPFAM" id="SSF54593">
    <property type="entry name" value="Glyoxalase/Bleomycin resistance protein/Dihydroxybiphenyl dioxygenase"/>
    <property type="match status" value="1"/>
</dbReference>
<comment type="caution">
    <text evidence="1">The sequence shown here is derived from an EMBL/GenBank/DDBJ whole genome shotgun (WGS) entry which is preliminary data.</text>
</comment>
<evidence type="ECO:0000313" key="2">
    <source>
        <dbReference type="Proteomes" id="UP000325182"/>
    </source>
</evidence>
<dbReference type="InterPro" id="IPR029068">
    <property type="entry name" value="Glyas_Bleomycin-R_OHBP_Dase"/>
</dbReference>
<accession>A0A5D4M826</accession>
<dbReference type="Gene3D" id="3.10.180.10">
    <property type="entry name" value="2,3-Dihydroxybiphenyl 1,2-Dioxygenase, domain 1"/>
    <property type="match status" value="1"/>
</dbReference>
<proteinExistence type="predicted"/>
<dbReference type="RefSeq" id="WP_148954696.1">
    <property type="nucleotide sequence ID" value="NZ_VTEG01000016.1"/>
</dbReference>
<reference evidence="1 2" key="1">
    <citation type="submission" date="2019-08" db="EMBL/GenBank/DDBJ databases">
        <title>Bacillus genomes from the desert of Cuatro Cienegas, Coahuila.</title>
        <authorList>
            <person name="Olmedo-Alvarez G."/>
        </authorList>
    </citation>
    <scope>NUCLEOTIDE SEQUENCE [LARGE SCALE GENOMIC DNA]</scope>
    <source>
        <strain evidence="1 2">CH128b_4D</strain>
    </source>
</reference>
<protein>
    <submittedName>
        <fullName evidence="1">VOC family protein</fullName>
    </submittedName>
</protein>
<dbReference type="EMBL" id="VTEG01000016">
    <property type="protein sequence ID" value="TYR97802.1"/>
    <property type="molecule type" value="Genomic_DNA"/>
</dbReference>
<dbReference type="Proteomes" id="UP000325182">
    <property type="component" value="Unassembled WGS sequence"/>
</dbReference>